<evidence type="ECO:0000313" key="2">
    <source>
        <dbReference type="Proteomes" id="UP001150238"/>
    </source>
</evidence>
<dbReference type="EMBL" id="JANVFS010000001">
    <property type="protein sequence ID" value="KAJ4495668.1"/>
    <property type="molecule type" value="Genomic_DNA"/>
</dbReference>
<gene>
    <name evidence="1" type="ORF">C8J55DRAFT_553436</name>
</gene>
<accession>A0A9W9E1W9</accession>
<dbReference type="Proteomes" id="UP001150238">
    <property type="component" value="Unassembled WGS sequence"/>
</dbReference>
<organism evidence="1 2">
    <name type="scientific">Lentinula lateritia</name>
    <dbReference type="NCBI Taxonomy" id="40482"/>
    <lineage>
        <taxon>Eukaryota</taxon>
        <taxon>Fungi</taxon>
        <taxon>Dikarya</taxon>
        <taxon>Basidiomycota</taxon>
        <taxon>Agaricomycotina</taxon>
        <taxon>Agaricomycetes</taxon>
        <taxon>Agaricomycetidae</taxon>
        <taxon>Agaricales</taxon>
        <taxon>Marasmiineae</taxon>
        <taxon>Omphalotaceae</taxon>
        <taxon>Lentinula</taxon>
    </lineage>
</organism>
<evidence type="ECO:0000313" key="1">
    <source>
        <dbReference type="EMBL" id="KAJ4495668.1"/>
    </source>
</evidence>
<name>A0A9W9E1W9_9AGAR</name>
<protein>
    <submittedName>
        <fullName evidence="1">Uncharacterized protein</fullName>
    </submittedName>
</protein>
<sequence length="396" mass="44722">MESTLDIMLRIELYNFAPTNECITSKPKPRNSLVAINLEPPTPIRAVDEEAEVEDRTQQTSLLENPEDRMNLNMMSTKLKIPTFSPSTQLAERMMDLIAIPHTSSDVNHFDTVNSSKSRKVKARNNPPVLARVRKRQCKRRNGGLTACDNCLERFKECITSIPRRSNSRLVVLNSEPSTSIHAVDDVEDCTRQTRFPQNTEDLNITSTTFQIPTILSTARLPEQTIPDTSDVEDHSLANTDPVSYNYKGQEHSSYTEYLDTVRSESWKLKALNSRSRDAYVYDSNISEYLTCLYPSQQISDDRAFEIEPSANFSPIVGENGGVVDVVPTIISEDSSFLYTSQQIDNNRSPCANFSPFWGENGSLAHVEPTTISQYSSFLYSQQSSHDQLFHISDCH</sequence>
<dbReference type="AlphaFoldDB" id="A0A9W9E1W9"/>
<proteinExistence type="predicted"/>
<reference evidence="1" key="2">
    <citation type="journal article" date="2023" name="Proc. Natl. Acad. Sci. U.S.A.">
        <title>A global phylogenomic analysis of the shiitake genus Lentinula.</title>
        <authorList>
            <person name="Sierra-Patev S."/>
            <person name="Min B."/>
            <person name="Naranjo-Ortiz M."/>
            <person name="Looney B."/>
            <person name="Konkel Z."/>
            <person name="Slot J.C."/>
            <person name="Sakamoto Y."/>
            <person name="Steenwyk J.L."/>
            <person name="Rokas A."/>
            <person name="Carro J."/>
            <person name="Camarero S."/>
            <person name="Ferreira P."/>
            <person name="Molpeceres G."/>
            <person name="Ruiz-Duenas F.J."/>
            <person name="Serrano A."/>
            <person name="Henrissat B."/>
            <person name="Drula E."/>
            <person name="Hughes K.W."/>
            <person name="Mata J.L."/>
            <person name="Ishikawa N.K."/>
            <person name="Vargas-Isla R."/>
            <person name="Ushijima S."/>
            <person name="Smith C.A."/>
            <person name="Donoghue J."/>
            <person name="Ahrendt S."/>
            <person name="Andreopoulos W."/>
            <person name="He G."/>
            <person name="LaButti K."/>
            <person name="Lipzen A."/>
            <person name="Ng V."/>
            <person name="Riley R."/>
            <person name="Sandor L."/>
            <person name="Barry K."/>
            <person name="Martinez A.T."/>
            <person name="Xiao Y."/>
            <person name="Gibbons J.G."/>
            <person name="Terashima K."/>
            <person name="Grigoriev I.V."/>
            <person name="Hibbett D."/>
        </authorList>
    </citation>
    <scope>NUCLEOTIDE SEQUENCE</scope>
    <source>
        <strain evidence="1">Sp2 HRB7682 ss15</strain>
    </source>
</reference>
<comment type="caution">
    <text evidence="1">The sequence shown here is derived from an EMBL/GenBank/DDBJ whole genome shotgun (WGS) entry which is preliminary data.</text>
</comment>
<reference evidence="1" key="1">
    <citation type="submission" date="2022-08" db="EMBL/GenBank/DDBJ databases">
        <authorList>
            <consortium name="DOE Joint Genome Institute"/>
            <person name="Min B."/>
            <person name="Riley R."/>
            <person name="Sierra-Patev S."/>
            <person name="Naranjo-Ortiz M."/>
            <person name="Looney B."/>
            <person name="Konkel Z."/>
            <person name="Slot J.C."/>
            <person name="Sakamoto Y."/>
            <person name="Steenwyk J.L."/>
            <person name="Rokas A."/>
            <person name="Carro J."/>
            <person name="Camarero S."/>
            <person name="Ferreira P."/>
            <person name="Molpeceres G."/>
            <person name="Ruiz-Duenas F.J."/>
            <person name="Serrano A."/>
            <person name="Henrissat B."/>
            <person name="Drula E."/>
            <person name="Hughes K.W."/>
            <person name="Mata J.L."/>
            <person name="Ishikawa N.K."/>
            <person name="Vargas-Isla R."/>
            <person name="Ushijima S."/>
            <person name="Smith C.A."/>
            <person name="Ahrendt S."/>
            <person name="Andreopoulos W."/>
            <person name="He G."/>
            <person name="Labutti K."/>
            <person name="Lipzen A."/>
            <person name="Ng V."/>
            <person name="Sandor L."/>
            <person name="Barry K."/>
            <person name="Martinez A.T."/>
            <person name="Xiao Y."/>
            <person name="Gibbons J.G."/>
            <person name="Terashima K."/>
            <person name="Hibbett D.S."/>
            <person name="Grigoriev I.V."/>
        </authorList>
    </citation>
    <scope>NUCLEOTIDE SEQUENCE</scope>
    <source>
        <strain evidence="1">Sp2 HRB7682 ss15</strain>
    </source>
</reference>